<dbReference type="AlphaFoldDB" id="A0A0F9LBA8"/>
<proteinExistence type="predicted"/>
<evidence type="ECO:0000313" key="1">
    <source>
        <dbReference type="EMBL" id="KKM92199.1"/>
    </source>
</evidence>
<accession>A0A0F9LBA8</accession>
<name>A0A0F9LBA8_9ZZZZ</name>
<dbReference type="EMBL" id="LAZR01006427">
    <property type="protein sequence ID" value="KKM92199.1"/>
    <property type="molecule type" value="Genomic_DNA"/>
</dbReference>
<reference evidence="1" key="1">
    <citation type="journal article" date="2015" name="Nature">
        <title>Complex archaea that bridge the gap between prokaryotes and eukaryotes.</title>
        <authorList>
            <person name="Spang A."/>
            <person name="Saw J.H."/>
            <person name="Jorgensen S.L."/>
            <person name="Zaremba-Niedzwiedzka K."/>
            <person name="Martijn J."/>
            <person name="Lind A.E."/>
            <person name="van Eijk R."/>
            <person name="Schleper C."/>
            <person name="Guy L."/>
            <person name="Ettema T.J."/>
        </authorList>
    </citation>
    <scope>NUCLEOTIDE SEQUENCE</scope>
</reference>
<gene>
    <name evidence="1" type="ORF">LCGC14_1220870</name>
</gene>
<protein>
    <submittedName>
        <fullName evidence="1">Uncharacterized protein</fullName>
    </submittedName>
</protein>
<sequence length="64" mass="7598">MFAGLPTEVEQEISIVEICKQFGWTYYDYLKTPSWFISTLSMRNNAEGDFLKRQEQDLKRKTKS</sequence>
<organism evidence="1">
    <name type="scientific">marine sediment metagenome</name>
    <dbReference type="NCBI Taxonomy" id="412755"/>
    <lineage>
        <taxon>unclassified sequences</taxon>
        <taxon>metagenomes</taxon>
        <taxon>ecological metagenomes</taxon>
    </lineage>
</organism>
<comment type="caution">
    <text evidence="1">The sequence shown here is derived from an EMBL/GenBank/DDBJ whole genome shotgun (WGS) entry which is preliminary data.</text>
</comment>